<sequence>MAGRIEEAGFYTTAEAPQNPLGRPDDSIPQRQVKWTMAPCFQAHFLSRIEEVTPRGTSGGASGQHKGEKP</sequence>
<proteinExistence type="predicted"/>
<evidence type="ECO:0000313" key="3">
    <source>
        <dbReference type="Proteomes" id="UP001228905"/>
    </source>
</evidence>
<gene>
    <name evidence="2" type="ORF">QO010_001213</name>
</gene>
<feature type="region of interest" description="Disordered" evidence="1">
    <location>
        <begin position="50"/>
        <end position="70"/>
    </location>
</feature>
<accession>A0ABU0IR62</accession>
<evidence type="ECO:0000256" key="1">
    <source>
        <dbReference type="SAM" id="MobiDB-lite"/>
    </source>
</evidence>
<evidence type="ECO:0000313" key="2">
    <source>
        <dbReference type="EMBL" id="MDQ0463442.1"/>
    </source>
</evidence>
<comment type="caution">
    <text evidence="2">The sequence shown here is derived from an EMBL/GenBank/DDBJ whole genome shotgun (WGS) entry which is preliminary data.</text>
</comment>
<name>A0ABU0IR62_9CAUL</name>
<keyword evidence="3" id="KW-1185">Reference proteome</keyword>
<reference evidence="2 3" key="1">
    <citation type="submission" date="2023-07" db="EMBL/GenBank/DDBJ databases">
        <title>Genomic Encyclopedia of Type Strains, Phase IV (KMG-IV): sequencing the most valuable type-strain genomes for metagenomic binning, comparative biology and taxonomic classification.</title>
        <authorList>
            <person name="Goeker M."/>
        </authorList>
    </citation>
    <scope>NUCLEOTIDE SEQUENCE [LARGE SCALE GENOMIC DNA]</scope>
    <source>
        <strain evidence="2 3">DSM 18695</strain>
    </source>
</reference>
<dbReference type="RefSeq" id="WP_307347372.1">
    <property type="nucleotide sequence ID" value="NZ_JAUSVS010000002.1"/>
</dbReference>
<feature type="region of interest" description="Disordered" evidence="1">
    <location>
        <begin position="1"/>
        <end position="28"/>
    </location>
</feature>
<dbReference type="EMBL" id="JAUSVS010000002">
    <property type="protein sequence ID" value="MDQ0463442.1"/>
    <property type="molecule type" value="Genomic_DNA"/>
</dbReference>
<dbReference type="Proteomes" id="UP001228905">
    <property type="component" value="Unassembled WGS sequence"/>
</dbReference>
<organism evidence="2 3">
    <name type="scientific">Caulobacter ginsengisoli</name>
    <dbReference type="NCBI Taxonomy" id="400775"/>
    <lineage>
        <taxon>Bacteria</taxon>
        <taxon>Pseudomonadati</taxon>
        <taxon>Pseudomonadota</taxon>
        <taxon>Alphaproteobacteria</taxon>
        <taxon>Caulobacterales</taxon>
        <taxon>Caulobacteraceae</taxon>
        <taxon>Caulobacter</taxon>
    </lineage>
</organism>
<protein>
    <submittedName>
        <fullName evidence="2">Uncharacterized protein</fullName>
    </submittedName>
</protein>